<feature type="compositionally biased region" description="Basic and acidic residues" evidence="1">
    <location>
        <begin position="1"/>
        <end position="21"/>
    </location>
</feature>
<dbReference type="InterPro" id="IPR011990">
    <property type="entry name" value="TPR-like_helical_dom_sf"/>
</dbReference>
<evidence type="ECO:0000313" key="2">
    <source>
        <dbReference type="EMBL" id="WPG97830.1"/>
    </source>
</evidence>
<dbReference type="PANTHER" id="PTHR43628:SF1">
    <property type="entry name" value="CHITIN SYNTHASE REGULATORY FACTOR 2-RELATED"/>
    <property type="match status" value="1"/>
</dbReference>
<feature type="compositionally biased region" description="Polar residues" evidence="1">
    <location>
        <begin position="72"/>
        <end position="96"/>
    </location>
</feature>
<evidence type="ECO:0008006" key="4">
    <source>
        <dbReference type="Google" id="ProtNLM"/>
    </source>
</evidence>
<dbReference type="AlphaFoldDB" id="A0AAQ3R254"/>
<reference evidence="2 3" key="1">
    <citation type="submission" date="2023-11" db="EMBL/GenBank/DDBJ databases">
        <title>An acidophilic fungus is an integral part of prey digestion in a carnivorous sundew plant.</title>
        <authorList>
            <person name="Tsai I.J."/>
        </authorList>
    </citation>
    <scope>NUCLEOTIDE SEQUENCE [LARGE SCALE GENOMIC DNA]</scope>
    <source>
        <strain evidence="2">169a</strain>
    </source>
</reference>
<dbReference type="GO" id="GO:0032153">
    <property type="term" value="C:cell division site"/>
    <property type="evidence" value="ECO:0007669"/>
    <property type="project" value="TreeGrafter"/>
</dbReference>
<organism evidence="2 3">
    <name type="scientific">Acrodontium crateriforme</name>
    <dbReference type="NCBI Taxonomy" id="150365"/>
    <lineage>
        <taxon>Eukaryota</taxon>
        <taxon>Fungi</taxon>
        <taxon>Dikarya</taxon>
        <taxon>Ascomycota</taxon>
        <taxon>Pezizomycotina</taxon>
        <taxon>Dothideomycetes</taxon>
        <taxon>Dothideomycetidae</taxon>
        <taxon>Mycosphaerellales</taxon>
        <taxon>Teratosphaeriaceae</taxon>
        <taxon>Acrodontium</taxon>
    </lineage>
</organism>
<dbReference type="EMBL" id="CP138580">
    <property type="protein sequence ID" value="WPG97830.1"/>
    <property type="molecule type" value="Genomic_DNA"/>
</dbReference>
<sequence length="387" mass="42717">MTGLKDILKKKEKVAGEHIPENELLTSPPPQIRILRTTTESEEVVEAPDYPDAPNDTPSTRERKRLTLGFRKSSNASFTKDSTAIQEHDSTLSSPVKSERRFSDMFHRHGRTSRSTSQSSSAFLPEELPAAPTSITAGADAKDGEIVEKDTQEQREAQWEKRATILAQNNPLREVEQQQAGQEEETRAQHAQRKRSRNHSPSISNARGDNNIQEAIRLHEIGELTLSTAMFGRLADPKGENIALAQVLYGLALRHGWGYPPDPEKAIHYLSLAAANSASIEEQALASGLKKGGAAKGELVLAIFELANCFRFGWGVKKDPAAARQYFETAANLGDTDAMDAAAWCYTEGFGGAKDKFKAAQYLRLAEEKGVKSVGNSWIWKEKYNPK</sequence>
<name>A0AAQ3R254_9PEZI</name>
<dbReference type="SUPFAM" id="SSF81901">
    <property type="entry name" value="HCP-like"/>
    <property type="match status" value="1"/>
</dbReference>
<feature type="compositionally biased region" description="Basic and acidic residues" evidence="1">
    <location>
        <begin position="140"/>
        <end position="163"/>
    </location>
</feature>
<dbReference type="PANTHER" id="PTHR43628">
    <property type="entry name" value="ACTIVATOR OF C KINASE PROTEIN 1-RELATED"/>
    <property type="match status" value="1"/>
</dbReference>
<dbReference type="InterPro" id="IPR006597">
    <property type="entry name" value="Sel1-like"/>
</dbReference>
<gene>
    <name evidence="2" type="ORF">R9X50_00061100</name>
</gene>
<dbReference type="GO" id="GO:0010972">
    <property type="term" value="P:negative regulation of G2/M transition of mitotic cell cycle"/>
    <property type="evidence" value="ECO:0007669"/>
    <property type="project" value="TreeGrafter"/>
</dbReference>
<dbReference type="InterPro" id="IPR052945">
    <property type="entry name" value="Mitotic_Regulator"/>
</dbReference>
<feature type="compositionally biased region" description="Basic and acidic residues" evidence="1">
    <location>
        <begin position="97"/>
        <end position="107"/>
    </location>
</feature>
<evidence type="ECO:0000256" key="1">
    <source>
        <dbReference type="SAM" id="MobiDB-lite"/>
    </source>
</evidence>
<evidence type="ECO:0000313" key="3">
    <source>
        <dbReference type="Proteomes" id="UP001303373"/>
    </source>
</evidence>
<protein>
    <recommendedName>
        <fullName evidence="4">HCP-like protein</fullName>
    </recommendedName>
</protein>
<feature type="region of interest" description="Disordered" evidence="1">
    <location>
        <begin position="1"/>
        <end position="211"/>
    </location>
</feature>
<dbReference type="Gene3D" id="1.25.40.10">
    <property type="entry name" value="Tetratricopeptide repeat domain"/>
    <property type="match status" value="1"/>
</dbReference>
<keyword evidence="3" id="KW-1185">Reference proteome</keyword>
<dbReference type="Proteomes" id="UP001303373">
    <property type="component" value="Chromosome 1"/>
</dbReference>
<accession>A0AAQ3R254</accession>
<dbReference type="Pfam" id="PF08238">
    <property type="entry name" value="Sel1"/>
    <property type="match status" value="3"/>
</dbReference>
<proteinExistence type="predicted"/>
<feature type="compositionally biased region" description="Polar residues" evidence="1">
    <location>
        <begin position="199"/>
        <end position="211"/>
    </location>
</feature>
<dbReference type="SMART" id="SM00671">
    <property type="entry name" value="SEL1"/>
    <property type="match status" value="3"/>
</dbReference>